<feature type="transmembrane region" description="Helical" evidence="1">
    <location>
        <begin position="50"/>
        <end position="72"/>
    </location>
</feature>
<organism evidence="2 3">
    <name type="scientific">Phascolomyces articulosus</name>
    <dbReference type="NCBI Taxonomy" id="60185"/>
    <lineage>
        <taxon>Eukaryota</taxon>
        <taxon>Fungi</taxon>
        <taxon>Fungi incertae sedis</taxon>
        <taxon>Mucoromycota</taxon>
        <taxon>Mucoromycotina</taxon>
        <taxon>Mucoromycetes</taxon>
        <taxon>Mucorales</taxon>
        <taxon>Lichtheimiaceae</taxon>
        <taxon>Phascolomyces</taxon>
    </lineage>
</organism>
<name>A0AAD5PF71_9FUNG</name>
<proteinExistence type="predicted"/>
<sequence>MLLSVLELIFFLELFFFFPLLDWKIFLVFKLSYSFLISERTLSYMSGIPFVSQNSLALSSGVTFYFIQIIIYKNVKLFFKGYTIAKIVY</sequence>
<keyword evidence="1" id="KW-0812">Transmembrane</keyword>
<reference evidence="2" key="2">
    <citation type="submission" date="2023-02" db="EMBL/GenBank/DDBJ databases">
        <authorList>
            <consortium name="DOE Joint Genome Institute"/>
            <person name="Mondo S.J."/>
            <person name="Chang Y."/>
            <person name="Wang Y."/>
            <person name="Ahrendt S."/>
            <person name="Andreopoulos W."/>
            <person name="Barry K."/>
            <person name="Beard J."/>
            <person name="Benny G.L."/>
            <person name="Blankenship S."/>
            <person name="Bonito G."/>
            <person name="Cuomo C."/>
            <person name="Desiro A."/>
            <person name="Gervers K.A."/>
            <person name="Hundley H."/>
            <person name="Kuo A."/>
            <person name="LaButti K."/>
            <person name="Lang B.F."/>
            <person name="Lipzen A."/>
            <person name="O'Donnell K."/>
            <person name="Pangilinan J."/>
            <person name="Reynolds N."/>
            <person name="Sandor L."/>
            <person name="Smith M.W."/>
            <person name="Tsang A."/>
            <person name="Grigoriev I.V."/>
            <person name="Stajich J.E."/>
            <person name="Spatafora J.W."/>
        </authorList>
    </citation>
    <scope>NUCLEOTIDE SEQUENCE</scope>
    <source>
        <strain evidence="2">RSA 2281</strain>
    </source>
</reference>
<accession>A0AAD5PF71</accession>
<dbReference type="EMBL" id="JAIXMP010000010">
    <property type="protein sequence ID" value="KAI9266556.1"/>
    <property type="molecule type" value="Genomic_DNA"/>
</dbReference>
<keyword evidence="3" id="KW-1185">Reference proteome</keyword>
<reference evidence="2" key="1">
    <citation type="journal article" date="2022" name="IScience">
        <title>Evolution of zygomycete secretomes and the origins of terrestrial fungal ecologies.</title>
        <authorList>
            <person name="Chang Y."/>
            <person name="Wang Y."/>
            <person name="Mondo S."/>
            <person name="Ahrendt S."/>
            <person name="Andreopoulos W."/>
            <person name="Barry K."/>
            <person name="Beard J."/>
            <person name="Benny G.L."/>
            <person name="Blankenship S."/>
            <person name="Bonito G."/>
            <person name="Cuomo C."/>
            <person name="Desiro A."/>
            <person name="Gervers K.A."/>
            <person name="Hundley H."/>
            <person name="Kuo A."/>
            <person name="LaButti K."/>
            <person name="Lang B.F."/>
            <person name="Lipzen A."/>
            <person name="O'Donnell K."/>
            <person name="Pangilinan J."/>
            <person name="Reynolds N."/>
            <person name="Sandor L."/>
            <person name="Smith M.E."/>
            <person name="Tsang A."/>
            <person name="Grigoriev I.V."/>
            <person name="Stajich J.E."/>
            <person name="Spatafora J.W."/>
        </authorList>
    </citation>
    <scope>NUCLEOTIDE SEQUENCE</scope>
    <source>
        <strain evidence="2">RSA 2281</strain>
    </source>
</reference>
<feature type="transmembrane region" description="Helical" evidence="1">
    <location>
        <begin position="6"/>
        <end position="29"/>
    </location>
</feature>
<keyword evidence="1" id="KW-0472">Membrane</keyword>
<gene>
    <name evidence="2" type="ORF">BDA99DRAFT_506028</name>
</gene>
<dbReference type="Proteomes" id="UP001209540">
    <property type="component" value="Unassembled WGS sequence"/>
</dbReference>
<evidence type="ECO:0000256" key="1">
    <source>
        <dbReference type="SAM" id="Phobius"/>
    </source>
</evidence>
<dbReference type="AlphaFoldDB" id="A0AAD5PF71"/>
<comment type="caution">
    <text evidence="2">The sequence shown here is derived from an EMBL/GenBank/DDBJ whole genome shotgun (WGS) entry which is preliminary data.</text>
</comment>
<evidence type="ECO:0000313" key="3">
    <source>
        <dbReference type="Proteomes" id="UP001209540"/>
    </source>
</evidence>
<keyword evidence="1" id="KW-1133">Transmembrane helix</keyword>
<evidence type="ECO:0000313" key="2">
    <source>
        <dbReference type="EMBL" id="KAI9266556.1"/>
    </source>
</evidence>
<protein>
    <submittedName>
        <fullName evidence="2">Uncharacterized protein</fullName>
    </submittedName>
</protein>